<evidence type="ECO:0000313" key="1">
    <source>
        <dbReference type="Proteomes" id="UP000050741"/>
    </source>
</evidence>
<accession>A0A183BPA0</accession>
<dbReference type="AlphaFoldDB" id="A0A183BPA0"/>
<name>A0A183BPA0_GLOPA</name>
<protein>
    <submittedName>
        <fullName evidence="2">Nuclear pore complex protein</fullName>
    </submittedName>
</protein>
<organism evidence="1 2">
    <name type="scientific">Globodera pallida</name>
    <name type="common">Potato cyst nematode worm</name>
    <name type="synonym">Heterodera pallida</name>
    <dbReference type="NCBI Taxonomy" id="36090"/>
    <lineage>
        <taxon>Eukaryota</taxon>
        <taxon>Metazoa</taxon>
        <taxon>Ecdysozoa</taxon>
        <taxon>Nematoda</taxon>
        <taxon>Chromadorea</taxon>
        <taxon>Rhabditida</taxon>
        <taxon>Tylenchina</taxon>
        <taxon>Tylenchomorpha</taxon>
        <taxon>Tylenchoidea</taxon>
        <taxon>Heteroderidae</taxon>
        <taxon>Heteroderinae</taxon>
        <taxon>Globodera</taxon>
    </lineage>
</organism>
<evidence type="ECO:0000313" key="2">
    <source>
        <dbReference type="WBParaSite" id="GPLIN_000243600"/>
    </source>
</evidence>
<dbReference type="WBParaSite" id="GPLIN_000243600">
    <property type="protein sequence ID" value="GPLIN_000243600"/>
    <property type="gene ID" value="GPLIN_000243600"/>
</dbReference>
<reference evidence="2" key="3">
    <citation type="submission" date="2016-06" db="UniProtKB">
        <authorList>
            <consortium name="WormBaseParasite"/>
        </authorList>
    </citation>
    <scope>IDENTIFICATION</scope>
</reference>
<reference evidence="1" key="1">
    <citation type="submission" date="2013-12" db="EMBL/GenBank/DDBJ databases">
        <authorList>
            <person name="Aslett M."/>
        </authorList>
    </citation>
    <scope>NUCLEOTIDE SEQUENCE [LARGE SCALE GENOMIC DNA]</scope>
    <source>
        <strain evidence="1">Lindley</strain>
    </source>
</reference>
<dbReference type="Proteomes" id="UP000050741">
    <property type="component" value="Unassembled WGS sequence"/>
</dbReference>
<keyword evidence="1" id="KW-1185">Reference proteome</keyword>
<sequence>MEMKEIRNFLLKVCQKFEEKDLAHLTKLYEKGSNSVECKQLEKADDFFERNESEMGRWIVLNGRGEIDQIVRIKQMMNRYLMEFKYVAMLELHNPLIMAFDIMGDKIEFLTNDNLPSMALLKEIFEIADDKDELISDQFWFFITNNLLENKENADEGKKDYETFLLMSSIQLALGDKVLDALELAHPELMHFESLTFSHNYLLFLRQLSHKTGSLSAIAEQRRRTRKKTLEFLWKSLAKTGLKMMDPIRAIQGGMTRLWKTLYDSEKTAEQNDYDISALRELMGGSKVMPDYDDHFQMLTEFYDQIFDQSEAEVEQNEHYLVDLIFETKNDVERIMAGQSAKVGTETESAEEWRKRNFYKIIHGTRGQSLEKAKHWENYLPWMTELHGLTLAKLIKTNEHFAQKLRTAYESSLATRGFLIEILE</sequence>
<reference evidence="1" key="2">
    <citation type="submission" date="2014-05" db="EMBL/GenBank/DDBJ databases">
        <title>The genome and life-stage specific transcriptomes of Globodera pallida elucidate key aspects of plant parasitism by a cyst nematode.</title>
        <authorList>
            <person name="Cotton J.A."/>
            <person name="Lilley C.J."/>
            <person name="Jones L.M."/>
            <person name="Kikuchi T."/>
            <person name="Reid A.J."/>
            <person name="Thorpe P."/>
            <person name="Tsai I.J."/>
            <person name="Beasley H."/>
            <person name="Blok V."/>
            <person name="Cock P.J.A."/>
            <person name="Van den Akker S.E."/>
            <person name="Holroyd N."/>
            <person name="Hunt M."/>
            <person name="Mantelin S."/>
            <person name="Naghra H."/>
            <person name="Pain A."/>
            <person name="Palomares-Rius J.E."/>
            <person name="Zarowiecki M."/>
            <person name="Berriman M."/>
            <person name="Jones J.T."/>
            <person name="Urwin P.E."/>
        </authorList>
    </citation>
    <scope>NUCLEOTIDE SEQUENCE [LARGE SCALE GENOMIC DNA]</scope>
    <source>
        <strain evidence="1">Lindley</strain>
    </source>
</reference>
<proteinExistence type="predicted"/>